<dbReference type="PANTHER" id="PTHR11113:SF2">
    <property type="entry name" value="ADENINE DEAMINASE"/>
    <property type="match status" value="1"/>
</dbReference>
<dbReference type="InterPro" id="IPR032466">
    <property type="entry name" value="Metal_Hydrolase"/>
</dbReference>
<evidence type="ECO:0000256" key="3">
    <source>
        <dbReference type="ARBA" id="ARBA00022801"/>
    </source>
</evidence>
<comment type="catalytic activity">
    <reaction evidence="5 6">
        <text>adenine + H2O + H(+) = hypoxanthine + NH4(+)</text>
        <dbReference type="Rhea" id="RHEA:23688"/>
        <dbReference type="ChEBI" id="CHEBI:15377"/>
        <dbReference type="ChEBI" id="CHEBI:15378"/>
        <dbReference type="ChEBI" id="CHEBI:16708"/>
        <dbReference type="ChEBI" id="CHEBI:17368"/>
        <dbReference type="ChEBI" id="CHEBI:28938"/>
        <dbReference type="EC" id="3.5.4.2"/>
    </reaction>
</comment>
<dbReference type="RefSeq" id="WP_029268316.1">
    <property type="nucleotide sequence ID" value="NZ_JAGIKX010000004.1"/>
</dbReference>
<protein>
    <recommendedName>
        <fullName evidence="2 6">Adenine deaminase</fullName>
        <shortName evidence="6">Adenase</shortName>
        <shortName evidence="6">Adenine aminase</shortName>
        <ecNumber evidence="2 6">3.5.4.2</ecNumber>
    </recommendedName>
</protein>
<name>A0ABS4S625_9BACI</name>
<feature type="domain" description="Amidohydrolase-related" evidence="7">
    <location>
        <begin position="66"/>
        <end position="348"/>
    </location>
</feature>
<dbReference type="PANTHER" id="PTHR11113">
    <property type="entry name" value="N-ACETYLGLUCOSAMINE-6-PHOSPHATE DEACETYLASE"/>
    <property type="match status" value="1"/>
</dbReference>
<dbReference type="Gene3D" id="2.30.40.10">
    <property type="entry name" value="Urease, subunit C, domain 1"/>
    <property type="match status" value="1"/>
</dbReference>
<evidence type="ECO:0000259" key="8">
    <source>
        <dbReference type="Pfam" id="PF13382"/>
    </source>
</evidence>
<dbReference type="SUPFAM" id="SSF51556">
    <property type="entry name" value="Metallo-dependent hydrolases"/>
    <property type="match status" value="1"/>
</dbReference>
<dbReference type="InterPro" id="IPR006680">
    <property type="entry name" value="Amidohydro-rel"/>
</dbReference>
<evidence type="ECO:0000256" key="2">
    <source>
        <dbReference type="ARBA" id="ARBA00012782"/>
    </source>
</evidence>
<evidence type="ECO:0000313" key="10">
    <source>
        <dbReference type="Proteomes" id="UP001519294"/>
    </source>
</evidence>
<feature type="domain" description="Adenine deaminase C-terminal" evidence="8">
    <location>
        <begin position="403"/>
        <end position="571"/>
    </location>
</feature>
<dbReference type="Gene3D" id="3.20.20.140">
    <property type="entry name" value="Metal-dependent hydrolases"/>
    <property type="match status" value="1"/>
</dbReference>
<dbReference type="NCBIfam" id="TIGR01178">
    <property type="entry name" value="ade"/>
    <property type="match status" value="1"/>
</dbReference>
<evidence type="ECO:0000256" key="5">
    <source>
        <dbReference type="ARBA" id="ARBA00047720"/>
    </source>
</evidence>
<dbReference type="Pfam" id="PF13382">
    <property type="entry name" value="Adenine_deam_C"/>
    <property type="match status" value="1"/>
</dbReference>
<dbReference type="HAMAP" id="MF_01518">
    <property type="entry name" value="Adenine_deamin"/>
    <property type="match status" value="1"/>
</dbReference>
<evidence type="ECO:0000259" key="7">
    <source>
        <dbReference type="Pfam" id="PF01979"/>
    </source>
</evidence>
<dbReference type="EC" id="3.5.4.2" evidence="2 6"/>
<keyword evidence="4 6" id="KW-0464">Manganese</keyword>
<dbReference type="InterPro" id="IPR026912">
    <property type="entry name" value="Adenine_deam_C"/>
</dbReference>
<sequence>MDKKVLGKRIAVAAKKVPADIVVRNGKIIDVFNQEIIEADLAIVDGVFAGIGSFEGEHMIDAEGKFIAPGFIDGHVHIESAMVTPAEFANVVLPHGVTTVIADPHEIANVSGTEGIQFMMDASADIPLDVLFGIPSCVPATPFENAGAILTAKDLLPFYDQKRVISLGEVMDYPAVLNGDDGMLDKLVDAMNHHKIIDGHAAGIDPNGINVYMAAGIGSDHECTTVQEAKDRLKRGMYVMLREGSASRDLKTLLHAVNEKNARRCLFVTDDKHLNDLLEEGSIDHNVRVTIQHGINPITAIQMATLNAAEYFHLKTKGAIAPGYDADFLLLDNLEEMDIDETFVKGVSVAKCGQCISTYKNTVKPSSKLMNSVQMKGITREDLQIKLCKDQKANIISIIPNSIVTKHRTQIVDVEHGCFQASIRNDLLKMAVIERHDRKERVGLGILHGLKIKSGAIASTFAHDSHNLVAAGTNDDDLLSAVNKIKEMRGGLVVVENGKILASLSLSIAGLISEQEFHTVNKGLHQLEDALEIIGFYGDFNPFITLSFMALPVIPEIKLTDQGLFDVTSFKHIPINAEASTSYA</sequence>
<keyword evidence="10" id="KW-1185">Reference proteome</keyword>
<evidence type="ECO:0000256" key="4">
    <source>
        <dbReference type="ARBA" id="ARBA00023211"/>
    </source>
</evidence>
<evidence type="ECO:0000256" key="6">
    <source>
        <dbReference type="HAMAP-Rule" id="MF_01518"/>
    </source>
</evidence>
<gene>
    <name evidence="6" type="primary">ade</name>
    <name evidence="9" type="ORF">J2Z81_000874</name>
</gene>
<dbReference type="InterPro" id="IPR006679">
    <property type="entry name" value="Adenine_deam"/>
</dbReference>
<evidence type="ECO:0000313" key="9">
    <source>
        <dbReference type="EMBL" id="MBP2256930.1"/>
    </source>
</evidence>
<proteinExistence type="inferred from homology"/>
<reference evidence="9 10" key="1">
    <citation type="submission" date="2021-03" db="EMBL/GenBank/DDBJ databases">
        <title>Genomic Encyclopedia of Type Strains, Phase IV (KMG-IV): sequencing the most valuable type-strain genomes for metagenomic binning, comparative biology and taxonomic classification.</title>
        <authorList>
            <person name="Goeker M."/>
        </authorList>
    </citation>
    <scope>NUCLEOTIDE SEQUENCE [LARGE SCALE GENOMIC DNA]</scope>
    <source>
        <strain evidence="9 10">DSM 25790</strain>
    </source>
</reference>
<dbReference type="EMBL" id="JAGIKX010000004">
    <property type="protein sequence ID" value="MBP2256930.1"/>
    <property type="molecule type" value="Genomic_DNA"/>
</dbReference>
<dbReference type="InterPro" id="IPR011059">
    <property type="entry name" value="Metal-dep_hydrolase_composite"/>
</dbReference>
<dbReference type="GO" id="GO:0000034">
    <property type="term" value="F:adenine deaminase activity"/>
    <property type="evidence" value="ECO:0007669"/>
    <property type="project" value="UniProtKB-EC"/>
</dbReference>
<dbReference type="Pfam" id="PF01979">
    <property type="entry name" value="Amidohydro_1"/>
    <property type="match status" value="1"/>
</dbReference>
<keyword evidence="3 6" id="KW-0378">Hydrolase</keyword>
<comment type="similarity">
    <text evidence="1 6">Belongs to the metallo-dependent hydrolases superfamily. Adenine deaminase family.</text>
</comment>
<comment type="cofactor">
    <cofactor evidence="6">
        <name>Mn(2+)</name>
        <dbReference type="ChEBI" id="CHEBI:29035"/>
    </cofactor>
</comment>
<evidence type="ECO:0000256" key="1">
    <source>
        <dbReference type="ARBA" id="ARBA00006773"/>
    </source>
</evidence>
<accession>A0ABS4S625</accession>
<organism evidence="9 10">
    <name type="scientific">Virgibacillus alimentarius</name>
    <dbReference type="NCBI Taxonomy" id="698769"/>
    <lineage>
        <taxon>Bacteria</taxon>
        <taxon>Bacillati</taxon>
        <taxon>Bacillota</taxon>
        <taxon>Bacilli</taxon>
        <taxon>Bacillales</taxon>
        <taxon>Bacillaceae</taxon>
        <taxon>Virgibacillus</taxon>
    </lineage>
</organism>
<dbReference type="CDD" id="cd01295">
    <property type="entry name" value="AdeC"/>
    <property type="match status" value="1"/>
</dbReference>
<dbReference type="Proteomes" id="UP001519294">
    <property type="component" value="Unassembled WGS sequence"/>
</dbReference>
<comment type="caution">
    <text evidence="9">The sequence shown here is derived from an EMBL/GenBank/DDBJ whole genome shotgun (WGS) entry which is preliminary data.</text>
</comment>
<dbReference type="SUPFAM" id="SSF51338">
    <property type="entry name" value="Composite domain of metallo-dependent hydrolases"/>
    <property type="match status" value="1"/>
</dbReference>